<organism evidence="2 3">
    <name type="scientific">Flavobacterium hungaricum</name>
    <dbReference type="NCBI Taxonomy" id="2082725"/>
    <lineage>
        <taxon>Bacteria</taxon>
        <taxon>Pseudomonadati</taxon>
        <taxon>Bacteroidota</taxon>
        <taxon>Flavobacteriia</taxon>
        <taxon>Flavobacteriales</taxon>
        <taxon>Flavobacteriaceae</taxon>
        <taxon>Flavobacterium</taxon>
    </lineage>
</organism>
<dbReference type="PROSITE" id="PS51257">
    <property type="entry name" value="PROKAR_LIPOPROTEIN"/>
    <property type="match status" value="1"/>
</dbReference>
<reference evidence="2 3" key="1">
    <citation type="submission" date="2018-07" db="EMBL/GenBank/DDBJ databases">
        <title>Genome assembly of strain KB82.</title>
        <authorList>
            <person name="Kukolya J."/>
            <person name="Horvath B."/>
            <person name="Nagy I."/>
            <person name="Toth A."/>
        </authorList>
    </citation>
    <scope>NUCLEOTIDE SEQUENCE [LARGE SCALE GENOMIC DNA]</scope>
    <source>
        <strain evidence="2 3">Kb82</strain>
    </source>
</reference>
<dbReference type="EMBL" id="PRDM01000002">
    <property type="protein sequence ID" value="MBE8725798.1"/>
    <property type="molecule type" value="Genomic_DNA"/>
</dbReference>
<dbReference type="Proteomes" id="UP000640614">
    <property type="component" value="Unassembled WGS sequence"/>
</dbReference>
<keyword evidence="1" id="KW-0732">Signal</keyword>
<proteinExistence type="predicted"/>
<evidence type="ECO:0000313" key="3">
    <source>
        <dbReference type="Proteomes" id="UP000640614"/>
    </source>
</evidence>
<protein>
    <submittedName>
        <fullName evidence="2">Uncharacterized protein</fullName>
    </submittedName>
</protein>
<name>A0ABR9TKB7_9FLAO</name>
<sequence>MIKKMIIFVLLASLLSCKSQNPDSINDKIVYTVIFANGFENASIDLYLNDIEIIKNGYLNTNESDGVTNIWLDVIKRKF</sequence>
<feature type="chain" id="PRO_5045833676" evidence="1">
    <location>
        <begin position="22"/>
        <end position="79"/>
    </location>
</feature>
<feature type="signal peptide" evidence="1">
    <location>
        <begin position="1"/>
        <end position="21"/>
    </location>
</feature>
<accession>A0ABR9TKB7</accession>
<comment type="caution">
    <text evidence="2">The sequence shown here is derived from an EMBL/GenBank/DDBJ whole genome shotgun (WGS) entry which is preliminary data.</text>
</comment>
<evidence type="ECO:0000313" key="2">
    <source>
        <dbReference type="EMBL" id="MBE8725798.1"/>
    </source>
</evidence>
<gene>
    <name evidence="2" type="ORF">C4F50_12670</name>
</gene>
<evidence type="ECO:0000256" key="1">
    <source>
        <dbReference type="SAM" id="SignalP"/>
    </source>
</evidence>
<keyword evidence="3" id="KW-1185">Reference proteome</keyword>